<comment type="caution">
    <text evidence="1">The sequence shown here is derived from an EMBL/GenBank/DDBJ whole genome shotgun (WGS) entry which is preliminary data.</text>
</comment>
<protein>
    <submittedName>
        <fullName evidence="1">Uncharacterized protein</fullName>
    </submittedName>
</protein>
<evidence type="ECO:0000313" key="1">
    <source>
        <dbReference type="EMBL" id="TGY00380.1"/>
    </source>
</evidence>
<reference evidence="1" key="1">
    <citation type="submission" date="2019-04" db="EMBL/GenBank/DDBJ databases">
        <title>Microbes associate with the intestines of laboratory mice.</title>
        <authorList>
            <person name="Navarre W."/>
            <person name="Wong E."/>
            <person name="Huang K."/>
            <person name="Tropini C."/>
            <person name="Ng K."/>
            <person name="Yu B."/>
        </authorList>
    </citation>
    <scope>NUCLEOTIDE SEQUENCE</scope>
    <source>
        <strain evidence="1">NM72_1-8</strain>
    </source>
</reference>
<gene>
    <name evidence="1" type="ORF">E5357_02445</name>
</gene>
<evidence type="ECO:0000313" key="2">
    <source>
        <dbReference type="Proteomes" id="UP000307720"/>
    </source>
</evidence>
<accession>A0AC61R302</accession>
<dbReference type="Proteomes" id="UP000307720">
    <property type="component" value="Unassembled WGS sequence"/>
</dbReference>
<keyword evidence="2" id="KW-1185">Reference proteome</keyword>
<sequence length="284" mass="30147">MGISGVSSSRAYDYQSTLINNSSTYKTASYQAKETVKNLSSGSSANKTTSSASSTTTFLMGYRSTLEDMEAAASKLQVGSADSVFSRYEAVRADAEEALESGDNAAYEKATAAMEKEKSNIISSVKDFVNQYNETKSYLSSNSNRSSTVASHLAAFERAVPSEKTLKAMGISIDKYGKMQLDEKKLTESLDKDYEETKNLLGGQYGLAERVGTKATAILDTPVDKIAGVSGSSGTGKGNASSSGAVSSNSTMSESFLDFARFARSGAYNLGNYYAVGTMLNLLV</sequence>
<dbReference type="EMBL" id="SRZB01000002">
    <property type="protein sequence ID" value="TGY00380.1"/>
    <property type="molecule type" value="Genomic_DNA"/>
</dbReference>
<name>A0AC61R302_9FIRM</name>
<organism evidence="1 2">
    <name type="scientific">Hominisplanchenecus murintestinalis</name>
    <dbReference type="NCBI Taxonomy" id="2941517"/>
    <lineage>
        <taxon>Bacteria</taxon>
        <taxon>Bacillati</taxon>
        <taxon>Bacillota</taxon>
        <taxon>Clostridia</taxon>
        <taxon>Lachnospirales</taxon>
        <taxon>Lachnospiraceae</taxon>
        <taxon>Hominisplanchenecus</taxon>
    </lineage>
</organism>
<proteinExistence type="predicted"/>